<evidence type="ECO:0000313" key="4">
    <source>
        <dbReference type="Proteomes" id="UP000053477"/>
    </source>
</evidence>
<dbReference type="EMBL" id="KQ085995">
    <property type="protein sequence ID" value="KLO11654.1"/>
    <property type="molecule type" value="Genomic_DNA"/>
</dbReference>
<dbReference type="InParanoid" id="A0A0H2RIN0"/>
<dbReference type="AlphaFoldDB" id="A0A0H2RIN0"/>
<feature type="compositionally biased region" description="Basic and acidic residues" evidence="1">
    <location>
        <begin position="384"/>
        <end position="399"/>
    </location>
</feature>
<keyword evidence="4" id="KW-1185">Reference proteome</keyword>
<gene>
    <name evidence="3" type="ORF">SCHPADRAFT_941877</name>
</gene>
<feature type="compositionally biased region" description="Basic and acidic residues" evidence="1">
    <location>
        <begin position="323"/>
        <end position="332"/>
    </location>
</feature>
<dbReference type="OrthoDB" id="3269637at2759"/>
<name>A0A0H2RIN0_9AGAM</name>
<feature type="region of interest" description="Disordered" evidence="1">
    <location>
        <begin position="304"/>
        <end position="333"/>
    </location>
</feature>
<proteinExistence type="predicted"/>
<dbReference type="InterPro" id="IPR003615">
    <property type="entry name" value="HNH_nuc"/>
</dbReference>
<dbReference type="Proteomes" id="UP000053477">
    <property type="component" value="Unassembled WGS sequence"/>
</dbReference>
<evidence type="ECO:0000313" key="3">
    <source>
        <dbReference type="EMBL" id="KLO11654.1"/>
    </source>
</evidence>
<feature type="domain" description="HNH nuclease" evidence="2">
    <location>
        <begin position="124"/>
        <end position="179"/>
    </location>
</feature>
<feature type="region of interest" description="Disordered" evidence="1">
    <location>
        <begin position="380"/>
        <end position="399"/>
    </location>
</feature>
<reference evidence="3 4" key="1">
    <citation type="submission" date="2015-04" db="EMBL/GenBank/DDBJ databases">
        <title>Complete genome sequence of Schizopora paradoxa KUC8140, a cosmopolitan wood degrader in East Asia.</title>
        <authorList>
            <consortium name="DOE Joint Genome Institute"/>
            <person name="Min B."/>
            <person name="Park H."/>
            <person name="Jang Y."/>
            <person name="Kim J.-J."/>
            <person name="Kim K.H."/>
            <person name="Pangilinan J."/>
            <person name="Lipzen A."/>
            <person name="Riley R."/>
            <person name="Grigoriev I.V."/>
            <person name="Spatafora J.W."/>
            <person name="Choi I.-G."/>
        </authorList>
    </citation>
    <scope>NUCLEOTIDE SEQUENCE [LARGE SCALE GENOMIC DNA]</scope>
    <source>
        <strain evidence="3 4">KUC8140</strain>
    </source>
</reference>
<organism evidence="3 4">
    <name type="scientific">Schizopora paradoxa</name>
    <dbReference type="NCBI Taxonomy" id="27342"/>
    <lineage>
        <taxon>Eukaryota</taxon>
        <taxon>Fungi</taxon>
        <taxon>Dikarya</taxon>
        <taxon>Basidiomycota</taxon>
        <taxon>Agaricomycotina</taxon>
        <taxon>Agaricomycetes</taxon>
        <taxon>Hymenochaetales</taxon>
        <taxon>Schizoporaceae</taxon>
        <taxon>Schizopora</taxon>
    </lineage>
</organism>
<evidence type="ECO:0000256" key="1">
    <source>
        <dbReference type="SAM" id="MobiDB-lite"/>
    </source>
</evidence>
<evidence type="ECO:0000259" key="2">
    <source>
        <dbReference type="Pfam" id="PF13391"/>
    </source>
</evidence>
<sequence>MSKVNLCLFLKQDDPSPTTALSIPIEEITNFTHFPLKWLRFLGYVLYGAEGRLSETVGGVAVDYLQVDGLKSSYYYVPDAVTESCFCLIDVDALSCNTHTTSSSSTRESIRNFRDDIVDRDGRCIMTGAPPDAGICHACHIIPITELRTSRSEDVITNINDPRNGVLLFSSLHNAFDQSIAAFLKTPNFALQTADVPTVMPNRFNRVVTPGELPQDQETAVYIMQYFQSPTNSEAIEVYQFFSPQNASSLPQKNGNIASPSTALLDIAYGITALNAWAPEEFKKCCREVMRPYYYPDAPNISEETEVMSPKSGPSNRQKRCERRSERAEMRRGTGANEGYDCFDMLLGLRMYVMREERERAEREKKQVNERLVNKWRATVNQEGDARELDESSKMEIET</sequence>
<protein>
    <recommendedName>
        <fullName evidence="2">HNH nuclease domain-containing protein</fullName>
    </recommendedName>
</protein>
<accession>A0A0H2RIN0</accession>
<dbReference type="Pfam" id="PF13391">
    <property type="entry name" value="HNH_2"/>
    <property type="match status" value="1"/>
</dbReference>